<evidence type="ECO:0000313" key="1">
    <source>
        <dbReference type="EMBL" id="MBB3926308.1"/>
    </source>
</evidence>
<reference evidence="1 2" key="1">
    <citation type="submission" date="2020-08" db="EMBL/GenBank/DDBJ databases">
        <title>Genomic Encyclopedia of Type Strains, Phase IV (KMG-IV): sequencing the most valuable type-strain genomes for metagenomic binning, comparative biology and taxonomic classification.</title>
        <authorList>
            <person name="Goeker M."/>
        </authorList>
    </citation>
    <scope>NUCLEOTIDE SEQUENCE [LARGE SCALE GENOMIC DNA]</scope>
    <source>
        <strain evidence="1 2">DSM 26189</strain>
    </source>
</reference>
<protein>
    <submittedName>
        <fullName evidence="1">Uncharacterized protein</fullName>
    </submittedName>
</protein>
<dbReference type="EMBL" id="JACIDT010000006">
    <property type="protein sequence ID" value="MBB3926308.1"/>
    <property type="molecule type" value="Genomic_DNA"/>
</dbReference>
<comment type="caution">
    <text evidence="1">The sequence shown here is derived from an EMBL/GenBank/DDBJ whole genome shotgun (WGS) entry which is preliminary data.</text>
</comment>
<dbReference type="Proteomes" id="UP000571950">
    <property type="component" value="Unassembled WGS sequence"/>
</dbReference>
<keyword evidence="2" id="KW-1185">Reference proteome</keyword>
<gene>
    <name evidence="1" type="ORF">GGR43_002025</name>
</gene>
<dbReference type="AlphaFoldDB" id="A0A7W6FPW9"/>
<proteinExistence type="predicted"/>
<sequence>MGAGFPPPFALSLSTRRAGEAQRLLFFSVLEKEEGQGFDKLSPNGVRLLRLLLTDKEKGPA</sequence>
<name>A0A7W6FPW9_9SPHN</name>
<organism evidence="1 2">
    <name type="scientific">Sphingobium jiangsuense</name>
    <dbReference type="NCBI Taxonomy" id="870476"/>
    <lineage>
        <taxon>Bacteria</taxon>
        <taxon>Pseudomonadati</taxon>
        <taxon>Pseudomonadota</taxon>
        <taxon>Alphaproteobacteria</taxon>
        <taxon>Sphingomonadales</taxon>
        <taxon>Sphingomonadaceae</taxon>
        <taxon>Sphingobium</taxon>
    </lineage>
</organism>
<evidence type="ECO:0000313" key="2">
    <source>
        <dbReference type="Proteomes" id="UP000571950"/>
    </source>
</evidence>
<accession>A0A7W6FPW9</accession>